<protein>
    <recommendedName>
        <fullName evidence="3">DUF4249 domain-containing protein</fullName>
    </recommendedName>
</protein>
<name>A0A1I2BM80_9BACT</name>
<dbReference type="EMBL" id="FONA01000013">
    <property type="protein sequence ID" value="SFE56340.1"/>
    <property type="molecule type" value="Genomic_DNA"/>
</dbReference>
<dbReference type="PROSITE" id="PS51257">
    <property type="entry name" value="PROKAR_LIPOPROTEIN"/>
    <property type="match status" value="1"/>
</dbReference>
<accession>A0A1I2BM80</accession>
<dbReference type="Proteomes" id="UP000181976">
    <property type="component" value="Unassembled WGS sequence"/>
</dbReference>
<dbReference type="RefSeq" id="WP_010528062.1">
    <property type="nucleotide sequence ID" value="NZ_AFSL01000071.1"/>
</dbReference>
<sequence>MKNATAFLYIIALLISSCEKSLELELKEEGGNLVLFSFLTPDSVFNVHLSKSVSIFSIDDFERVYDGNITVYKNGKMVDDFIFPFDMMWAYRENITFTYGDTLRIDAFDSEGNYASGQTIIPDPVPMVVNTRKVVGSEYGSPVDTVLECKIRISDPGTAENYYQLLIYEDICVFEEDDSVCTRNKIDYSKTDPVFYVRDQEESLIGSLDFDGCFSDYLFDGEEYEITIYIPNQYILSSDSSFSHRRILFFLLSHTRQYYDYFRSRIIAEYGYDLPLLDPIRIYNNVDGGLGVVSGYAIYSYTLNLN</sequence>
<evidence type="ECO:0000313" key="2">
    <source>
        <dbReference type="Proteomes" id="UP000181976"/>
    </source>
</evidence>
<dbReference type="InParanoid" id="A0A1I2BM80"/>
<gene>
    <name evidence="1" type="ORF">SAMN05444380_11379</name>
</gene>
<organism evidence="1 2">
    <name type="scientific">Thermophagus xiamenensis</name>
    <dbReference type="NCBI Taxonomy" id="385682"/>
    <lineage>
        <taxon>Bacteria</taxon>
        <taxon>Pseudomonadati</taxon>
        <taxon>Bacteroidota</taxon>
        <taxon>Bacteroidia</taxon>
        <taxon>Marinilabiliales</taxon>
        <taxon>Marinilabiliaceae</taxon>
        <taxon>Thermophagus</taxon>
    </lineage>
</organism>
<dbReference type="Pfam" id="PF14054">
    <property type="entry name" value="DUF4249"/>
    <property type="match status" value="1"/>
</dbReference>
<dbReference type="AlphaFoldDB" id="A0A1I2BM80"/>
<dbReference type="eggNOG" id="ENOG50334Q5">
    <property type="taxonomic scope" value="Bacteria"/>
</dbReference>
<evidence type="ECO:0000313" key="1">
    <source>
        <dbReference type="EMBL" id="SFE56340.1"/>
    </source>
</evidence>
<dbReference type="InterPro" id="IPR025345">
    <property type="entry name" value="DUF4249"/>
</dbReference>
<evidence type="ECO:0008006" key="3">
    <source>
        <dbReference type="Google" id="ProtNLM"/>
    </source>
</evidence>
<reference evidence="1 2" key="1">
    <citation type="submission" date="2016-10" db="EMBL/GenBank/DDBJ databases">
        <authorList>
            <person name="de Groot N.N."/>
        </authorList>
    </citation>
    <scope>NUCLEOTIDE SEQUENCE [LARGE SCALE GENOMIC DNA]</scope>
    <source>
        <strain evidence="1 2">DSM 19012</strain>
    </source>
</reference>
<keyword evidence="2" id="KW-1185">Reference proteome</keyword>
<dbReference type="STRING" id="385682.SAMN05444380_11379"/>
<proteinExistence type="predicted"/>